<dbReference type="Pfam" id="PF05118">
    <property type="entry name" value="Asp_Arg_Hydrox"/>
    <property type="match status" value="1"/>
</dbReference>
<gene>
    <name evidence="5" type="ORF">I6H06_11440</name>
    <name evidence="6" type="ORF">NFI99_05250</name>
</gene>
<dbReference type="Proteomes" id="UP001056386">
    <property type="component" value="Chromosome 2"/>
</dbReference>
<organism evidence="5 7">
    <name type="scientific">Burkholderia glumae</name>
    <name type="common">Pseudomonas glumae</name>
    <dbReference type="NCBI Taxonomy" id="337"/>
    <lineage>
        <taxon>Bacteria</taxon>
        <taxon>Pseudomonadati</taxon>
        <taxon>Pseudomonadota</taxon>
        <taxon>Betaproteobacteria</taxon>
        <taxon>Burkholderiales</taxon>
        <taxon>Burkholderiaceae</taxon>
        <taxon>Burkholderia</taxon>
    </lineage>
</organism>
<evidence type="ECO:0000313" key="5">
    <source>
        <dbReference type="EMBL" id="QPQ90179.1"/>
    </source>
</evidence>
<dbReference type="InterPro" id="IPR051821">
    <property type="entry name" value="Asp/Asn_beta-hydroxylase"/>
</dbReference>
<evidence type="ECO:0000313" key="8">
    <source>
        <dbReference type="Proteomes" id="UP001056386"/>
    </source>
</evidence>
<dbReference type="EMBL" id="CP099583">
    <property type="protein sequence ID" value="USS43851.1"/>
    <property type="molecule type" value="Genomic_DNA"/>
</dbReference>
<dbReference type="GO" id="GO:0051213">
    <property type="term" value="F:dioxygenase activity"/>
    <property type="evidence" value="ECO:0007669"/>
    <property type="project" value="UniProtKB-KW"/>
</dbReference>
<proteinExistence type="inferred from homology"/>
<dbReference type="RefSeq" id="WP_012733777.1">
    <property type="nucleotide sequence ID" value="NZ_CP021075.1"/>
</dbReference>
<dbReference type="Proteomes" id="UP000594892">
    <property type="component" value="Chromosome 1"/>
</dbReference>
<keyword evidence="2" id="KW-0223">Dioxygenase</keyword>
<keyword evidence="8" id="KW-1185">Reference proteome</keyword>
<evidence type="ECO:0000256" key="1">
    <source>
        <dbReference type="ARBA" id="ARBA00007730"/>
    </source>
</evidence>
<feature type="domain" description="Aspartyl/asparaginy/proline hydroxylase" evidence="4">
    <location>
        <begin position="81"/>
        <end position="237"/>
    </location>
</feature>
<sequence length="275" mass="30969">MNQEIEIPIRDTLDALEAEYGKPALARVFEFVGINTGQLALPELPPYQRPQLFYFPGLDGKPWYEASDYEELRAFTSILEAEIDMLRDEYLAQVRPSMLLPYEEQVAGRFDHIGRADWGTFDFRRKSQREVEENCRRCPGTAALMHRVETYLNPGGAFIFSVIQGGTKIPPHSDSTNIKLTCQLPLLVPPGSRLRVGAETRGWPEGRAILFDDTFEHESWNDSDQPRVCLLVDIWHPGLTQAERAAITRLHAVIAQHAGPAFTPPWATGVAPARS</sequence>
<dbReference type="PANTHER" id="PTHR46332:SF5">
    <property type="entry name" value="ASPARTATE BETA-HYDROXYLASE DOMAIN CONTAINING 2"/>
    <property type="match status" value="1"/>
</dbReference>
<dbReference type="AlphaFoldDB" id="A0AAP9XY55"/>
<dbReference type="InterPro" id="IPR027443">
    <property type="entry name" value="IPNS-like_sf"/>
</dbReference>
<evidence type="ECO:0000256" key="2">
    <source>
        <dbReference type="ARBA" id="ARBA00022964"/>
    </source>
</evidence>
<dbReference type="EMBL" id="CP065600">
    <property type="protein sequence ID" value="QPQ90179.1"/>
    <property type="molecule type" value="Genomic_DNA"/>
</dbReference>
<dbReference type="Gene3D" id="2.60.120.330">
    <property type="entry name" value="B-lactam Antibiotic, Isopenicillin N Synthase, Chain"/>
    <property type="match status" value="1"/>
</dbReference>
<evidence type="ECO:0000313" key="7">
    <source>
        <dbReference type="Proteomes" id="UP000594892"/>
    </source>
</evidence>
<dbReference type="GeneID" id="45694921"/>
<dbReference type="InterPro" id="IPR007803">
    <property type="entry name" value="Asp/Arg/Pro-Hydrxlase"/>
</dbReference>
<dbReference type="SUPFAM" id="SSF51197">
    <property type="entry name" value="Clavaminate synthase-like"/>
    <property type="match status" value="1"/>
</dbReference>
<reference evidence="6" key="2">
    <citation type="submission" date="2022-06" db="EMBL/GenBank/DDBJ databases">
        <title>Draft genome sequence of Burkholderia glumae strain GR20004 isolated from rice panicle showing bacterial panicle blight.</title>
        <authorList>
            <person name="Choi S.Y."/>
            <person name="Lee Y.H."/>
        </authorList>
    </citation>
    <scope>NUCLEOTIDE SEQUENCE</scope>
    <source>
        <strain evidence="6">GR20004</strain>
    </source>
</reference>
<dbReference type="GO" id="GO:0016020">
    <property type="term" value="C:membrane"/>
    <property type="evidence" value="ECO:0007669"/>
    <property type="project" value="TreeGrafter"/>
</dbReference>
<keyword evidence="3" id="KW-0560">Oxidoreductase</keyword>
<accession>A0AAP9XY55</accession>
<evidence type="ECO:0000313" key="6">
    <source>
        <dbReference type="EMBL" id="USS43851.1"/>
    </source>
</evidence>
<evidence type="ECO:0000259" key="4">
    <source>
        <dbReference type="Pfam" id="PF05118"/>
    </source>
</evidence>
<protein>
    <submittedName>
        <fullName evidence="5">Aspartyl/asparaginyl beta-hydroxylase domain-containing protein</fullName>
    </submittedName>
</protein>
<evidence type="ECO:0000256" key="3">
    <source>
        <dbReference type="ARBA" id="ARBA00023002"/>
    </source>
</evidence>
<reference evidence="5 7" key="1">
    <citation type="submission" date="2020-12" db="EMBL/GenBank/DDBJ databases">
        <title>FDA dAtabase for Regulatory Grade micrObial Sequences (FDA-ARGOS): Supporting development and validation of Infectious Disease Dx tests.</title>
        <authorList>
            <person name="Minogue T."/>
            <person name="Wolcott M."/>
            <person name="Wasieloski L."/>
            <person name="Aguilar W."/>
            <person name="Moore D."/>
            <person name="Jaissle J."/>
            <person name="Tallon L."/>
            <person name="Sadzewicz L."/>
            <person name="Zhao X."/>
            <person name="Boylan J."/>
            <person name="Ott S."/>
            <person name="Bowen H."/>
            <person name="Vavikolanu K."/>
            <person name="Mehta A."/>
            <person name="Aluvathingal J."/>
            <person name="Nadendla S."/>
            <person name="Yan Y."/>
            <person name="Sichtig H."/>
        </authorList>
    </citation>
    <scope>NUCLEOTIDE SEQUENCE [LARGE SCALE GENOMIC DNA]</scope>
    <source>
        <strain evidence="5 7">FDAARGOS_949</strain>
    </source>
</reference>
<comment type="similarity">
    <text evidence="1">Belongs to the aspartyl/asparaginyl beta-hydroxylase family.</text>
</comment>
<dbReference type="PANTHER" id="PTHR46332">
    <property type="entry name" value="ASPARTATE BETA-HYDROXYLASE DOMAIN-CONTAINING PROTEIN 2"/>
    <property type="match status" value="1"/>
</dbReference>
<name>A0AAP9XY55_BURGL</name>